<dbReference type="InterPro" id="IPR009078">
    <property type="entry name" value="Ferritin-like_SF"/>
</dbReference>
<dbReference type="SUPFAM" id="SSF47240">
    <property type="entry name" value="Ferritin-like"/>
    <property type="match status" value="1"/>
</dbReference>
<organism evidence="1">
    <name type="scientific">marine sediment metagenome</name>
    <dbReference type="NCBI Taxonomy" id="412755"/>
    <lineage>
        <taxon>unclassified sequences</taxon>
        <taxon>metagenomes</taxon>
        <taxon>ecological metagenomes</taxon>
    </lineage>
</organism>
<accession>A0A0F9C519</accession>
<evidence type="ECO:0008006" key="2">
    <source>
        <dbReference type="Google" id="ProtNLM"/>
    </source>
</evidence>
<sequence>MVTINQNIYTPDQQQYIDNLKKGNYDFQWLKDERPTWGIRARPKDPERGLTLQDVNTAYAGEPEDSPKLRTMAPRGAVYDPDLPDMGYALNEKYLVWAENIVPLYEEAVARQWSATRDIPWDELKPLPEDIERAQCQIATLLTEIEMIASDFPAKWLWQMNQHFHEVKMFLCTQAMDEARHLEVFRKRALANGGGLMRCLTGTEVFLRTILHAPTYIQGSFLMHVLGEGLVLDIFRGGEFLAQNKVEKEIYRLCMQDEARHVSYGTMHLKYFFEHHPDRETALAEMHTLADVAEMGIPGFLTNPFIVEPLAVLMGGGSKHIDRGMDAVRLIWGRMREEYLSRCELAGFDRRSR</sequence>
<dbReference type="InterPro" id="IPR012348">
    <property type="entry name" value="RNR-like"/>
</dbReference>
<dbReference type="AlphaFoldDB" id="A0A0F9C519"/>
<protein>
    <recommendedName>
        <fullName evidence="2">Ferritin-like domain-containing protein</fullName>
    </recommendedName>
</protein>
<dbReference type="CDD" id="cd00657">
    <property type="entry name" value="Ferritin_like"/>
    <property type="match status" value="1"/>
</dbReference>
<dbReference type="EMBL" id="LAZR01045989">
    <property type="protein sequence ID" value="KKK97574.1"/>
    <property type="molecule type" value="Genomic_DNA"/>
</dbReference>
<gene>
    <name evidence="1" type="ORF">LCGC14_2651390</name>
</gene>
<name>A0A0F9C519_9ZZZZ</name>
<reference evidence="1" key="1">
    <citation type="journal article" date="2015" name="Nature">
        <title>Complex archaea that bridge the gap between prokaryotes and eukaryotes.</title>
        <authorList>
            <person name="Spang A."/>
            <person name="Saw J.H."/>
            <person name="Jorgensen S.L."/>
            <person name="Zaremba-Niedzwiedzka K."/>
            <person name="Martijn J."/>
            <person name="Lind A.E."/>
            <person name="van Eijk R."/>
            <person name="Schleper C."/>
            <person name="Guy L."/>
            <person name="Ettema T.J."/>
        </authorList>
    </citation>
    <scope>NUCLEOTIDE SEQUENCE</scope>
</reference>
<evidence type="ECO:0000313" key="1">
    <source>
        <dbReference type="EMBL" id="KKK97574.1"/>
    </source>
</evidence>
<dbReference type="Gene3D" id="1.10.620.20">
    <property type="entry name" value="Ribonucleotide Reductase, subunit A"/>
    <property type="match status" value="2"/>
</dbReference>
<comment type="caution">
    <text evidence="1">The sequence shown here is derived from an EMBL/GenBank/DDBJ whole genome shotgun (WGS) entry which is preliminary data.</text>
</comment>
<feature type="non-terminal residue" evidence="1">
    <location>
        <position position="353"/>
    </location>
</feature>
<proteinExistence type="predicted"/>
<dbReference type="GO" id="GO:0016491">
    <property type="term" value="F:oxidoreductase activity"/>
    <property type="evidence" value="ECO:0007669"/>
    <property type="project" value="InterPro"/>
</dbReference>